<comment type="caution">
    <text evidence="9">The sequence shown here is derived from an EMBL/GenBank/DDBJ whole genome shotgun (WGS) entry which is preliminary data.</text>
</comment>
<dbReference type="InterPro" id="IPR050545">
    <property type="entry name" value="Mycobact_MmpL"/>
</dbReference>
<proteinExistence type="predicted"/>
<feature type="transmembrane region" description="Helical" evidence="7">
    <location>
        <begin position="342"/>
        <end position="367"/>
    </location>
</feature>
<keyword evidence="3 7" id="KW-0812">Transmembrane</keyword>
<evidence type="ECO:0000256" key="6">
    <source>
        <dbReference type="SAM" id="MobiDB-lite"/>
    </source>
</evidence>
<name>A0A5Q6S4H0_9ACTN</name>
<keyword evidence="5 7" id="KW-0472">Membrane</keyword>
<sequence>MLPLCVPEALGTVDLAPPRFGTSDPCLPPREPESSRAEGDTTNREAIMTTTAAPPQPDPRQPQRVGPRSVRPGRGSPVVRIARWSATHPWRAISLWLALVVGAMALMTVVPTQSMSDDDYGVGESGRAAEMIRDADLGQAPSEVVLVTADGGSLDRAAGEGAYEAIRSGAEGIAHVDGVGPPVWSDDGTAMLVPITLEKGVDDLDATVDALHDATTEVADSHPDLDIAQTGGASIGNQVDERVGEDLGSGEARSLPITFLIMIVAFGALIAAAIPVALAFSCVLTALGLYAVVSTFIPDSGTVASVVLMIGMAVGVDYSLFYLKREREERLKGASTLDAIEIAAATSGRAVIVAGLAVIVAMSGLLLTRDTVFAGLAVGAMLVVAVAMLGSVTVLPALLAKLGRWVDRPRVPGLWRLNRRLGTGGISKRLVRPVLERPKTALALSLGVLVALSAPALGMTLHQGTIDTLPQDIPAVATFQKVQEHFPAERPTIEVVARSDSAADTAAVKGELEALGAQAQRDGLASEVNPVAVSDDGRTSVLRLTTVGPEGDVANEEAVTELRETVVPDTLDGTDASEWAIGGDVADTMDAQDAQRDALPLVVGFVLLLTLLMMWFVFRSGTVALLTTGLNLLSVGAAFGVMTLVFQNTWAEGMLDFTSPGFLVDWVPLFCFVVLVGLSMDYHVFVMSRIREGMRRGLSTRLAVEYGVRETASVVTSAAAVMVSVFAVFATLSMLEMKQMGIGLSVAILVDATLVRLVLLPAALLVLDKRLGKLRVPERRKADEAPKVAVPA</sequence>
<dbReference type="PANTHER" id="PTHR33406">
    <property type="entry name" value="MEMBRANE PROTEIN MJ1562-RELATED"/>
    <property type="match status" value="1"/>
</dbReference>
<evidence type="ECO:0000256" key="1">
    <source>
        <dbReference type="ARBA" id="ARBA00004651"/>
    </source>
</evidence>
<feature type="domain" description="Membrane transport protein MMPL" evidence="8">
    <location>
        <begin position="469"/>
        <end position="778"/>
    </location>
</feature>
<feature type="transmembrane region" description="Helical" evidence="7">
    <location>
        <begin position="93"/>
        <end position="110"/>
    </location>
</feature>
<reference evidence="9 10" key="1">
    <citation type="submission" date="2019-09" db="EMBL/GenBank/DDBJ databases">
        <title>Mumia zhuanghuii sp. nov. isolated from the intestinal contents of plateau pika (Ochotona curzoniae) in the Qinghai-Tibet plateau of China.</title>
        <authorList>
            <person name="Tian Z."/>
        </authorList>
    </citation>
    <scope>NUCLEOTIDE SEQUENCE [LARGE SCALE GENOMIC DNA]</scope>
    <source>
        <strain evidence="10">350</strain>
    </source>
</reference>
<dbReference type="AlphaFoldDB" id="A0A5Q6S4H0"/>
<evidence type="ECO:0000256" key="4">
    <source>
        <dbReference type="ARBA" id="ARBA00022989"/>
    </source>
</evidence>
<feature type="transmembrane region" description="Helical" evidence="7">
    <location>
        <begin position="302"/>
        <end position="321"/>
    </location>
</feature>
<dbReference type="Proteomes" id="UP000307768">
    <property type="component" value="Unassembled WGS sequence"/>
</dbReference>
<feature type="region of interest" description="Disordered" evidence="6">
    <location>
        <begin position="13"/>
        <end position="75"/>
    </location>
</feature>
<feature type="transmembrane region" description="Helical" evidence="7">
    <location>
        <begin position="711"/>
        <end position="735"/>
    </location>
</feature>
<evidence type="ECO:0000313" key="10">
    <source>
        <dbReference type="Proteomes" id="UP000307768"/>
    </source>
</evidence>
<dbReference type="OrthoDB" id="7051771at2"/>
<comment type="subcellular location">
    <subcellularLocation>
        <location evidence="1">Cell membrane</location>
        <topology evidence="1">Multi-pass membrane protein</topology>
    </subcellularLocation>
</comment>
<feature type="transmembrane region" description="Helical" evidence="7">
    <location>
        <begin position="741"/>
        <end position="767"/>
    </location>
</feature>
<feature type="transmembrane region" description="Helical" evidence="7">
    <location>
        <begin position="598"/>
        <end position="618"/>
    </location>
</feature>
<feature type="transmembrane region" description="Helical" evidence="7">
    <location>
        <begin position="373"/>
        <end position="400"/>
    </location>
</feature>
<feature type="transmembrane region" description="Helical" evidence="7">
    <location>
        <begin position="666"/>
        <end position="690"/>
    </location>
</feature>
<keyword evidence="4 7" id="KW-1133">Transmembrane helix</keyword>
<dbReference type="InterPro" id="IPR004869">
    <property type="entry name" value="MMPL_dom"/>
</dbReference>
<feature type="compositionally biased region" description="Basic and acidic residues" evidence="6">
    <location>
        <begin position="30"/>
        <end position="43"/>
    </location>
</feature>
<dbReference type="Pfam" id="PF03176">
    <property type="entry name" value="MMPL"/>
    <property type="match status" value="2"/>
</dbReference>
<feature type="transmembrane region" description="Helical" evidence="7">
    <location>
        <begin position="257"/>
        <end position="290"/>
    </location>
</feature>
<feature type="compositionally biased region" description="Low complexity" evidence="6">
    <location>
        <begin position="62"/>
        <end position="75"/>
    </location>
</feature>
<dbReference type="EMBL" id="VDFQ02000001">
    <property type="protein sequence ID" value="KAA1425277.1"/>
    <property type="molecule type" value="Genomic_DNA"/>
</dbReference>
<gene>
    <name evidence="9" type="ORF">FE697_005285</name>
</gene>
<dbReference type="GO" id="GO:0005886">
    <property type="term" value="C:plasma membrane"/>
    <property type="evidence" value="ECO:0007669"/>
    <property type="project" value="UniProtKB-SubCell"/>
</dbReference>
<evidence type="ECO:0000256" key="5">
    <source>
        <dbReference type="ARBA" id="ARBA00023136"/>
    </source>
</evidence>
<evidence type="ECO:0000256" key="3">
    <source>
        <dbReference type="ARBA" id="ARBA00022692"/>
    </source>
</evidence>
<dbReference type="Gene3D" id="1.20.1640.10">
    <property type="entry name" value="Multidrug efflux transporter AcrB transmembrane domain"/>
    <property type="match status" value="2"/>
</dbReference>
<evidence type="ECO:0000256" key="2">
    <source>
        <dbReference type="ARBA" id="ARBA00022475"/>
    </source>
</evidence>
<keyword evidence="2" id="KW-1003">Cell membrane</keyword>
<dbReference type="SUPFAM" id="SSF82866">
    <property type="entry name" value="Multidrug efflux transporter AcrB transmembrane domain"/>
    <property type="match status" value="2"/>
</dbReference>
<organism evidence="9 10">
    <name type="scientific">Mumia zhuanghuii</name>
    <dbReference type="NCBI Taxonomy" id="2585211"/>
    <lineage>
        <taxon>Bacteria</taxon>
        <taxon>Bacillati</taxon>
        <taxon>Actinomycetota</taxon>
        <taxon>Actinomycetes</taxon>
        <taxon>Propionibacteriales</taxon>
        <taxon>Nocardioidaceae</taxon>
        <taxon>Mumia</taxon>
    </lineage>
</organism>
<evidence type="ECO:0000259" key="8">
    <source>
        <dbReference type="Pfam" id="PF03176"/>
    </source>
</evidence>
<accession>A0A5Q6S4H0</accession>
<feature type="domain" description="Membrane transport protein MMPL" evidence="8">
    <location>
        <begin position="139"/>
        <end position="416"/>
    </location>
</feature>
<evidence type="ECO:0000256" key="7">
    <source>
        <dbReference type="SAM" id="Phobius"/>
    </source>
</evidence>
<feature type="transmembrane region" description="Helical" evidence="7">
    <location>
        <begin position="625"/>
        <end position="646"/>
    </location>
</feature>
<evidence type="ECO:0000313" key="9">
    <source>
        <dbReference type="EMBL" id="KAA1425277.1"/>
    </source>
</evidence>
<feature type="transmembrane region" description="Helical" evidence="7">
    <location>
        <begin position="441"/>
        <end position="461"/>
    </location>
</feature>
<dbReference type="PANTHER" id="PTHR33406:SF13">
    <property type="entry name" value="MEMBRANE PROTEIN YDFJ"/>
    <property type="match status" value="1"/>
</dbReference>
<protein>
    <submittedName>
        <fullName evidence="9">MMPL family transporter</fullName>
    </submittedName>
</protein>